<dbReference type="InterPro" id="IPR003959">
    <property type="entry name" value="ATPase_AAA_core"/>
</dbReference>
<dbReference type="SUPFAM" id="SSF52540">
    <property type="entry name" value="P-loop containing nucleoside triphosphate hydrolases"/>
    <property type="match status" value="1"/>
</dbReference>
<dbReference type="RefSeq" id="WP_129340055.1">
    <property type="nucleotide sequence ID" value="NZ_JACIDD010000001.1"/>
</dbReference>
<reference evidence="2 3" key="1">
    <citation type="submission" date="2019-01" db="EMBL/GenBank/DDBJ databases">
        <title>Sphingomonas mucosissima sp. nov. and Sphingomonas desiccabilis sp. nov., from biological soil crusts in the Colorado Plateau, USA.</title>
        <authorList>
            <person name="Zhu D."/>
        </authorList>
    </citation>
    <scope>NUCLEOTIDE SEQUENCE [LARGE SCALE GENOMIC DNA]</scope>
    <source>
        <strain evidence="2 3">CP1D</strain>
    </source>
</reference>
<name>A0A4V1QPL9_9SPHN</name>
<evidence type="ECO:0000259" key="1">
    <source>
        <dbReference type="Pfam" id="PF13304"/>
    </source>
</evidence>
<feature type="domain" description="ATPase AAA-type core" evidence="1">
    <location>
        <begin position="250"/>
        <end position="324"/>
    </location>
</feature>
<dbReference type="EMBL" id="SDPT01000001">
    <property type="protein sequence ID" value="RXZ34257.1"/>
    <property type="molecule type" value="Genomic_DNA"/>
</dbReference>
<keyword evidence="2" id="KW-0547">Nucleotide-binding</keyword>
<proteinExistence type="predicted"/>
<comment type="caution">
    <text evidence="2">The sequence shown here is derived from an EMBL/GenBank/DDBJ whole genome shotgun (WGS) entry which is preliminary data.</text>
</comment>
<dbReference type="AlphaFoldDB" id="A0A4V1QPL9"/>
<dbReference type="Proteomes" id="UP000292347">
    <property type="component" value="Unassembled WGS sequence"/>
</dbReference>
<keyword evidence="2" id="KW-0067">ATP-binding</keyword>
<sequence length="385" mass="43358">MHLRNYKYSEFPGMPQAWEVEKFSLDEVNLLVGQNASGKSRVLNTIVALSMFLGRAQPMTWRSGHWELTLSDETNVMIITLDVEDGKVVGERLTLNGNDKLLREGVGGGSLWYEKQQEMVEFAIPETTVAMIARRDSLQHPYLEPLFAWAERIRFYHFSTDLGRQTLHLVSPDTKPSNFDADGEVKAVVDPNAVVEQYSSGYQKFSDPFDHAILADLASIGYDCEDVAAVHAEGMPFIGGNLPIMLQVKERDLAVPTTQFNMSTGMFRALAIIIHLNYSLMSGIRSTILIDDIGEGLDFARSKSLINLIIDKCRDSKVQIIMTSNDRFVMNEVSLEYWHVLSRSGGTVSIFDRNNSQREFESFKYLGLSNFDFFTSGAFRGPVIH</sequence>
<dbReference type="GO" id="GO:0005524">
    <property type="term" value="F:ATP binding"/>
    <property type="evidence" value="ECO:0007669"/>
    <property type="project" value="UniProtKB-KW"/>
</dbReference>
<evidence type="ECO:0000313" key="3">
    <source>
        <dbReference type="Proteomes" id="UP000292347"/>
    </source>
</evidence>
<dbReference type="Gene3D" id="3.40.50.300">
    <property type="entry name" value="P-loop containing nucleotide triphosphate hydrolases"/>
    <property type="match status" value="1"/>
</dbReference>
<evidence type="ECO:0000313" key="2">
    <source>
        <dbReference type="EMBL" id="RXZ34257.1"/>
    </source>
</evidence>
<gene>
    <name evidence="2" type="ORF">EO081_00670</name>
</gene>
<dbReference type="Pfam" id="PF13304">
    <property type="entry name" value="AAA_21"/>
    <property type="match status" value="1"/>
</dbReference>
<accession>A0A4V1QPL9</accession>
<organism evidence="2 3">
    <name type="scientific">Sphingomonas desiccabilis</name>
    <dbReference type="NCBI Taxonomy" id="429134"/>
    <lineage>
        <taxon>Bacteria</taxon>
        <taxon>Pseudomonadati</taxon>
        <taxon>Pseudomonadota</taxon>
        <taxon>Alphaproteobacteria</taxon>
        <taxon>Sphingomonadales</taxon>
        <taxon>Sphingomonadaceae</taxon>
        <taxon>Sphingomonas</taxon>
    </lineage>
</organism>
<dbReference type="OrthoDB" id="9807402at2"/>
<dbReference type="InterPro" id="IPR027417">
    <property type="entry name" value="P-loop_NTPase"/>
</dbReference>
<keyword evidence="3" id="KW-1185">Reference proteome</keyword>
<dbReference type="GO" id="GO:0016887">
    <property type="term" value="F:ATP hydrolysis activity"/>
    <property type="evidence" value="ECO:0007669"/>
    <property type="project" value="InterPro"/>
</dbReference>
<protein>
    <submittedName>
        <fullName evidence="2">ATP-binding protein</fullName>
    </submittedName>
</protein>